<protein>
    <submittedName>
        <fullName evidence="7">FtsW/RodA/SpoVE family cell cycle protein</fullName>
    </submittedName>
</protein>
<feature type="transmembrane region" description="Helical" evidence="6">
    <location>
        <begin position="167"/>
        <end position="192"/>
    </location>
</feature>
<comment type="subcellular location">
    <subcellularLocation>
        <location evidence="1">Membrane</location>
        <topology evidence="1">Multi-pass membrane protein</topology>
    </subcellularLocation>
</comment>
<evidence type="ECO:0000256" key="6">
    <source>
        <dbReference type="SAM" id="Phobius"/>
    </source>
</evidence>
<dbReference type="Pfam" id="PF01098">
    <property type="entry name" value="FTSW_RODA_SPOVE"/>
    <property type="match status" value="1"/>
</dbReference>
<evidence type="ECO:0000256" key="3">
    <source>
        <dbReference type="ARBA" id="ARBA00022960"/>
    </source>
</evidence>
<dbReference type="EMBL" id="JAOTPO010000027">
    <property type="protein sequence ID" value="MDE5416121.1"/>
    <property type="molecule type" value="Genomic_DNA"/>
</dbReference>
<proteinExistence type="predicted"/>
<evidence type="ECO:0000256" key="1">
    <source>
        <dbReference type="ARBA" id="ARBA00004141"/>
    </source>
</evidence>
<gene>
    <name evidence="7" type="ORF">N7Z68_22720</name>
</gene>
<keyword evidence="4 6" id="KW-1133">Transmembrane helix</keyword>
<keyword evidence="5 6" id="KW-0472">Membrane</keyword>
<feature type="transmembrane region" description="Helical" evidence="6">
    <location>
        <begin position="79"/>
        <end position="103"/>
    </location>
</feature>
<dbReference type="PANTHER" id="PTHR30474">
    <property type="entry name" value="CELL CYCLE PROTEIN"/>
    <property type="match status" value="1"/>
</dbReference>
<feature type="transmembrane region" description="Helical" evidence="6">
    <location>
        <begin position="139"/>
        <end position="160"/>
    </location>
</feature>
<keyword evidence="8" id="KW-1185">Reference proteome</keyword>
<accession>A0ABT5VL14</accession>
<feature type="transmembrane region" description="Helical" evidence="6">
    <location>
        <begin position="376"/>
        <end position="398"/>
    </location>
</feature>
<dbReference type="Proteomes" id="UP001148125">
    <property type="component" value="Unassembled WGS sequence"/>
</dbReference>
<comment type="caution">
    <text evidence="7">The sequence shown here is derived from an EMBL/GenBank/DDBJ whole genome shotgun (WGS) entry which is preliminary data.</text>
</comment>
<reference evidence="7" key="1">
    <citation type="submission" date="2024-05" db="EMBL/GenBank/DDBJ databases">
        <title>Alkalihalobacillus sp. strain MEB203 novel alkaliphilic bacterium from Lonar Lake, India.</title>
        <authorList>
            <person name="Joshi A."/>
            <person name="Thite S."/>
            <person name="Mengade P."/>
        </authorList>
    </citation>
    <scope>NUCLEOTIDE SEQUENCE</scope>
    <source>
        <strain evidence="7">MEB 203</strain>
    </source>
</reference>
<evidence type="ECO:0000256" key="2">
    <source>
        <dbReference type="ARBA" id="ARBA00022692"/>
    </source>
</evidence>
<feature type="transmembrane region" description="Helical" evidence="6">
    <location>
        <begin position="212"/>
        <end position="241"/>
    </location>
</feature>
<keyword evidence="2 6" id="KW-0812">Transmembrane</keyword>
<evidence type="ECO:0000256" key="4">
    <source>
        <dbReference type="ARBA" id="ARBA00022989"/>
    </source>
</evidence>
<dbReference type="PANTHER" id="PTHR30474:SF1">
    <property type="entry name" value="PEPTIDOGLYCAN GLYCOSYLTRANSFERASE MRDB"/>
    <property type="match status" value="1"/>
</dbReference>
<dbReference type="RefSeq" id="WP_275120711.1">
    <property type="nucleotide sequence ID" value="NZ_JAOTPO010000027.1"/>
</dbReference>
<feature type="transmembrane region" description="Helical" evidence="6">
    <location>
        <begin position="404"/>
        <end position="426"/>
    </location>
</feature>
<dbReference type="InterPro" id="IPR001182">
    <property type="entry name" value="FtsW/RodA"/>
</dbReference>
<feature type="transmembrane region" description="Helical" evidence="6">
    <location>
        <begin position="248"/>
        <end position="269"/>
    </location>
</feature>
<organism evidence="7 8">
    <name type="scientific">Alkalihalobacterium chitinilyticum</name>
    <dbReference type="NCBI Taxonomy" id="2980103"/>
    <lineage>
        <taxon>Bacteria</taxon>
        <taxon>Bacillati</taxon>
        <taxon>Bacillota</taxon>
        <taxon>Bacilli</taxon>
        <taxon>Bacillales</taxon>
        <taxon>Bacillaceae</taxon>
        <taxon>Alkalihalobacterium</taxon>
    </lineage>
</organism>
<feature type="transmembrane region" description="Helical" evidence="6">
    <location>
        <begin position="333"/>
        <end position="355"/>
    </location>
</feature>
<feature type="transmembrane region" description="Helical" evidence="6">
    <location>
        <begin position="115"/>
        <end position="133"/>
    </location>
</feature>
<evidence type="ECO:0000313" key="7">
    <source>
        <dbReference type="EMBL" id="MDE5416121.1"/>
    </source>
</evidence>
<sequence>MSSSKFEEFLTKVTSRVKSKEAHGMIKKELTHHLEELSQSYQKSKASKEEADEKAVQSMGNPFTIGENLNHLHRPRMDWVLISLFVIIAAISFLPLIGGVSELVVPITYFIQRQLLWFFLAVLVIIGFLFFDYRKLTNWWTFFYSSGLFLLVYTLLFGYMRNGSQRWISFGSIIIDLTPIILLLLFLAWAGIFNKINEFTSWPKQGLLFILFWTPIFFFMMLPHVVFCIIYFFCIITMFAFSQVHKRLALKLAVVNVATGVILITTVILTSRGGYLYNRLFAFINPEADPSGAGYIYIVVRDFLSQAGWFGNGFNDPKVGLLPAVHTDFAFPYLVYSLGWAFGIMLCIILLTFILRMAKNAFKTKDRYGRILVMGGAALFAVPACWNILMGFGILPIMGISLPFISYGGNMLLFYSAILGLILNVYRRKDIVEPTIVHLHSNRS</sequence>
<keyword evidence="3" id="KW-0133">Cell shape</keyword>
<evidence type="ECO:0000313" key="8">
    <source>
        <dbReference type="Proteomes" id="UP001148125"/>
    </source>
</evidence>
<evidence type="ECO:0000256" key="5">
    <source>
        <dbReference type="ARBA" id="ARBA00023136"/>
    </source>
</evidence>
<name>A0ABT5VL14_9BACI</name>